<dbReference type="Proteomes" id="UP001230035">
    <property type="component" value="Unassembled WGS sequence"/>
</dbReference>
<protein>
    <recommendedName>
        <fullName evidence="4">Lipoprotein</fullName>
    </recommendedName>
</protein>
<proteinExistence type="predicted"/>
<name>A0ABT6XPL5_9FLAO</name>
<evidence type="ECO:0000256" key="1">
    <source>
        <dbReference type="SAM" id="SignalP"/>
    </source>
</evidence>
<dbReference type="SUPFAM" id="SSF63825">
    <property type="entry name" value="YWTD domain"/>
    <property type="match status" value="1"/>
</dbReference>
<feature type="chain" id="PRO_5046390632" description="Lipoprotein" evidence="1">
    <location>
        <begin position="23"/>
        <end position="340"/>
    </location>
</feature>
<comment type="caution">
    <text evidence="2">The sequence shown here is derived from an EMBL/GenBank/DDBJ whole genome shotgun (WGS) entry which is preliminary data.</text>
</comment>
<evidence type="ECO:0008006" key="4">
    <source>
        <dbReference type="Google" id="ProtNLM"/>
    </source>
</evidence>
<dbReference type="RefSeq" id="WP_283238723.1">
    <property type="nucleotide sequence ID" value="NZ_JASGBP010000003.1"/>
</dbReference>
<accession>A0ABT6XPL5</accession>
<organism evidence="2 3">
    <name type="scientific">Flavobacterium sedimenticola</name>
    <dbReference type="NCBI Taxonomy" id="3043286"/>
    <lineage>
        <taxon>Bacteria</taxon>
        <taxon>Pseudomonadati</taxon>
        <taxon>Bacteroidota</taxon>
        <taxon>Flavobacteriia</taxon>
        <taxon>Flavobacteriales</taxon>
        <taxon>Flavobacteriaceae</taxon>
        <taxon>Flavobacterium</taxon>
    </lineage>
</organism>
<keyword evidence="1" id="KW-0732">Signal</keyword>
<dbReference type="PROSITE" id="PS51257">
    <property type="entry name" value="PROKAR_LIPOPROTEIN"/>
    <property type="match status" value="1"/>
</dbReference>
<keyword evidence="3" id="KW-1185">Reference proteome</keyword>
<sequence>MKKTLLFSTLLSVVFISCSDNATDASANAQDRSAKKAFTLFTTSNTSGQVSVTDYNESMPMPYRFNVASADAEGAYYFDGSDEFLLASRSNNRVETYGNVRNAIAINATDLSLTATSSSDFTNAREVAVSNDRVVVTQDQSPVNNNTNKLIVYQKTGAGFVLLNSYTVNFKVWGIHLEGNTLYAVADLTGDLVVFENFFANPSGAIFPNKRVTIEGLVRTHGITYSKKGNTMILTDVGLAASDSDGGIIIIKGFTDVLANTPNMGTIAMNKQIRIYGPATSLGNPVDVAYDHFTKTIFIAERLNGGGKVLTFEVPTSNVNAMPTSSRAEAGVTSVYLFRE</sequence>
<feature type="signal peptide" evidence="1">
    <location>
        <begin position="1"/>
        <end position="22"/>
    </location>
</feature>
<gene>
    <name evidence="2" type="ORF">QHT84_06380</name>
</gene>
<evidence type="ECO:0000313" key="3">
    <source>
        <dbReference type="Proteomes" id="UP001230035"/>
    </source>
</evidence>
<evidence type="ECO:0000313" key="2">
    <source>
        <dbReference type="EMBL" id="MDI9257037.1"/>
    </source>
</evidence>
<dbReference type="EMBL" id="JASGBP010000003">
    <property type="protein sequence ID" value="MDI9257037.1"/>
    <property type="molecule type" value="Genomic_DNA"/>
</dbReference>
<reference evidence="2 3" key="1">
    <citation type="submission" date="2023-05" db="EMBL/GenBank/DDBJ databases">
        <title>Flavobacterium sedimenti sp. nov., isolated from the sediment.</title>
        <authorList>
            <person name="Wu N."/>
        </authorList>
    </citation>
    <scope>NUCLEOTIDE SEQUENCE [LARGE SCALE GENOMIC DNA]</scope>
    <source>
        <strain evidence="2 3">YZ-48</strain>
    </source>
</reference>